<feature type="transmembrane region" description="Helical" evidence="3">
    <location>
        <begin position="20"/>
        <end position="38"/>
    </location>
</feature>
<keyword evidence="3" id="KW-1133">Transmembrane helix</keyword>
<evidence type="ECO:0000313" key="5">
    <source>
        <dbReference type="EMBL" id="QKG79123.1"/>
    </source>
</evidence>
<dbReference type="Gene3D" id="2.60.40.10">
    <property type="entry name" value="Immunoglobulins"/>
    <property type="match status" value="3"/>
</dbReference>
<organism evidence="5 6">
    <name type="scientific">Tenuifilum thalassicum</name>
    <dbReference type="NCBI Taxonomy" id="2590900"/>
    <lineage>
        <taxon>Bacteria</taxon>
        <taxon>Pseudomonadati</taxon>
        <taxon>Bacteroidota</taxon>
        <taxon>Bacteroidia</taxon>
        <taxon>Bacteroidales</taxon>
        <taxon>Tenuifilaceae</taxon>
        <taxon>Tenuifilum</taxon>
    </lineage>
</organism>
<keyword evidence="2" id="KW-1015">Disulfide bond</keyword>
<dbReference type="GO" id="GO:0005975">
    <property type="term" value="P:carbohydrate metabolic process"/>
    <property type="evidence" value="ECO:0007669"/>
    <property type="project" value="UniProtKB-ARBA"/>
</dbReference>
<dbReference type="InterPro" id="IPR003961">
    <property type="entry name" value="FN3_dom"/>
</dbReference>
<dbReference type="Pfam" id="PF00041">
    <property type="entry name" value="fn3"/>
    <property type="match status" value="1"/>
</dbReference>
<evidence type="ECO:0000259" key="4">
    <source>
        <dbReference type="PROSITE" id="PS50853"/>
    </source>
</evidence>
<protein>
    <submittedName>
        <fullName evidence="5">T9SS type A sorting domain-containing protein</fullName>
    </submittedName>
</protein>
<proteinExistence type="predicted"/>
<dbReference type="RefSeq" id="WP_173072641.1">
    <property type="nucleotide sequence ID" value="NZ_CP041345.1"/>
</dbReference>
<dbReference type="KEGG" id="ttz:FHG85_02190"/>
<accession>A0A7D4BCW7</accession>
<keyword evidence="1" id="KW-0732">Signal</keyword>
<dbReference type="SMART" id="SM00560">
    <property type="entry name" value="LamGL"/>
    <property type="match status" value="1"/>
</dbReference>
<sequence length="3101" mass="346450">MKTFFEISKGLIGKISTKFLFVTIIALLYPILGFSWNFDAKQHIQNFSINMATRQATFKMIVVRDDPNSSNDDNIQKFVAKINGKEYFHVYNKQHYPDSYNVCVYFFTTHPDQDEEMFGVHFPKPNPLIDPLIDNIQVTIEKQGDYNYAIFTFPLAEEDYFAKDYTLEFGQIDFEDEGSNTNIYDYVFGTITGWTPITVKNFTGSTDNCSAITLNWQFESKYPNDVFCRIRNNAGQIIFSGQGATSYVDFLGDPKPQNYNYTLEVGYGSKFAQQVTSKTDGSPPYSGYSDPSGVSVTNHTCKEIKLSWSEGSGGSAAEKYYISWDGGDAEVGKDQSSFSITSGIENKPYTLKIQTVNQCGFKTPGVTKTSNPQPLSAPSWVNVSSHSSDNTISLTWSAGSNHDKYKIERTSATNTVFFDDIDKNTTSYTDKGVSGCQTYTYKIYAINQCVPGGVASSARSGKLKPNITNTFNADKRLRASKGYYNDNVALNWDYDNENIIETFKIYRRDLPSGDFKLLETVDPTTSYTDKSAIPGKYYEYKVIGQTTCEDTIMSVPETEFCKDIGFCVQRGIVSGNVSFKNKTGVKGVHVIAETEDKFSATSLYFQNFNSYLRVPNNSNDNYSEEFTFQSWVLPNSTGTTQLFSKGTQYQVFHQPNRVTFVANGQSLSIDFQQKVDTFFCVNAVRDPDSLYIYIVYNELEVYKASVKRNITTPDNANDIFIGGTSNAFIGWMDDIRVWNKALTPQQVVDYSIQYLSGSEKGLRIYYHLDEMFYSNVYDISRDGSVFNENHGKVNGCLLSDVIPLKRQLAVKGITDINGNYIISNIPYTLGSIYKIVPVYEMHEFSPTQKQLFIGPGSSTHNDIDFEDIAAFKITGEVYYKNTNFPVKDVNIYVDGQVIIQENGKPVSTDELGRYEVYVPIGWHYLSVGKTGHVFVDEGRYPKEGKKNFQAPINGVNFTDSTLVKVIGRCAGGPVEAEKKLGLGHTKNNLGNAEILLTTEKGYDLSVAQTDSNGVWTNTYLKGEEDETFGSTSFAVKSVSKENITINPDPVTGEFVAYLLPEKYKVLDITAGQYTYPESAKITIDLTNSYNDNEEVDSVLVGYDAITGPVYRVDKCFYNEKKEFIYRTSPEIDVFNANDNSKVFWEKKYTTQSGETLDIVDVDGNPLTLHPILRQLNPYKLLIKVFERYINIDNNNAEDLVPVKDGRVEVQNFLAINRNKMQLSLNDSGEVFYSFTGGLPNITTSANEEESYTLTMGITALTGPNGAIQTDWKPNGKVFRAYLLGGMPTGNNFVTTGPNEIDMILRDPPGSGSYTYLEKGSTTTKTNSYNITNSMGNNLGISTQLGFSETFLIGGIGGGVIQTIEQLNDINVGLSISNEWVKEGQSVESITSVEKWSTSSSSDFVGAEGDVFIGHSTNIVYGLSYFVDLTPIDKGEGHVGSELNGLKIGKTTGIRVSPKFNTAFIYTQKHITDYLIPNLKYLRNQLLIQDNKYQYTSMLPVNDPNFGNDNDTANVRVEYYPEGKKIVGDSYSYLIPADWPKDSAFVDSVRFYNQQVKAWEKILADNEKEKLEAKQLKNISFDAGSTYESSQTISSTKTETNSYTFSISESLANTVGFEIKDQGFTLNMETAHSFSKTSSNGTEENNYTTFGYVLADENAGDYISIDVKEGKKPFSPIFIKRGGQTMCPYEDVEKTKYYHPGTVISEATMKRESPRLSCDDPIAEGIPADETAFFNLKIQNISETREDSWFQLIIDEASSQQGALIEMDGSPIGNGRLIYVPGHTTVNKVITLKKILDDVYDYENIKLILRSTCQETIADTISITAHFLPICTPVTLNLPLDNWIINTQGDTTLLCEISDYDLNSITFNSLSLQYKAESDQIWTTAMNFFVNESDYQSANEPKMLLTDSKASYSIPMHDLPDRTYIIQAISNCTDGTHNFSEPAYGIKDVKQPKPFGSPQPADGILSPGDEVLVTFDELINPATLITRNFSVRGSLNKSELKHEACLFFDGVNDYATALSGVNLDNKSWTIEFWVRRGEQRPGVILSQNQIELGFDASDKFYARLNNQTITSNTVISDLQTWYHVAVTYDYASKTSNIYINDIIDREAVPVTAEFKANGKLYVGKSVDGNSKFSGFIHELRVWEKPLGFATLYSMVYTKLVGNELGLSSYWPMDEANGELAADKSRNRHLSLFGAEWRVFPTGFASELKSGGYMTLPGNNIAFTELNNFTVEFYFKGDHQTNVVLFSNGRGDGSDYSPRTDYIWNIGFDATGKLYAKNNGNVILADKDVLDNKWHHLALIVNRAANTQLLIDGKLVAQKSSAEFGGMAAANFCFGAQQYLPAGAPYTYDQNFVGALDEIRVWNLARTVKQIELDMNSKLMGTEMGLVAYVPFDKYDALGTELIPSTVEVVDGNIDISTNSCELANVDVPNIKDVRPVKNLNFDWSVYENQLLINLKEQPATIEKCIIEFTVEEVQDMHKNRMASPITWTAYVNKNAVVWDEYEVNLQKRVNEPLEFSVKIMNLGGTQQNYTITGLPSWLTTDDAKGSLSPLSEKTIKFTVNPVLNIGDYAPTIYLTSDFGYAEKLNVNLNVYKEAPDWNVDTDKYQYSMGVVGKLKINESFSTNPNDMIAAFVGDECRGVAKSSYVKDLDTYLVFLTINSNQQSGEKVTFRIWNASEGLEHTDVTPTLTFSYNDIVGTISEPLIFETNSNTKFTQPISEGWNWISFNTYSQNLSSVPAMLSSLSLTNGDQVKSQSAFANYSPSYGWYGSLNSIGFNNKEMYMLKLAKSGTLIYSGSRLSPINIPIPIVKGWNWVGYTPSVNMTVNDALANIDPAAGDVIKSQTQFAVYDPNLGWVGNLTYMVPGRGYMFKTQADIDYLIYPESGLSKGNGTKMANKSTVECPWSFEPFKYPGNMSVIAEVLVNDFATDSLIVGAFVNQECRGWAYPTKVNNRYLYFLTIQGEDKENVEFKLFGVKSGYVYEVDEGLSFDLNSVVGNLVSPYPINLIANSAGIEFSESYPSIKIHPNPFINEVTFIFAGLDPKQSISMILYNSTGQPVFKKENISAEKFVWNGTDFNGNRIVPGIYLVRFTINGITKTFKLVKY</sequence>
<keyword evidence="6" id="KW-1185">Reference proteome</keyword>
<feature type="domain" description="Fibronectin type-III" evidence="4">
    <location>
        <begin position="377"/>
        <end position="466"/>
    </location>
</feature>
<evidence type="ECO:0000256" key="2">
    <source>
        <dbReference type="ARBA" id="ARBA00023157"/>
    </source>
</evidence>
<dbReference type="InterPro" id="IPR013320">
    <property type="entry name" value="ConA-like_dom_sf"/>
</dbReference>
<dbReference type="SUPFAM" id="SSF49899">
    <property type="entry name" value="Concanavalin A-like lectins/glucanases"/>
    <property type="match status" value="3"/>
</dbReference>
<dbReference type="InterPro" id="IPR026444">
    <property type="entry name" value="Secre_tail"/>
</dbReference>
<feature type="domain" description="Fibronectin type-III" evidence="4">
    <location>
        <begin position="290"/>
        <end position="375"/>
    </location>
</feature>
<dbReference type="InterPro" id="IPR006558">
    <property type="entry name" value="LamG-like"/>
</dbReference>
<dbReference type="SUPFAM" id="SSF49265">
    <property type="entry name" value="Fibronectin type III"/>
    <property type="match status" value="2"/>
</dbReference>
<keyword evidence="3" id="KW-0812">Transmembrane</keyword>
<dbReference type="InterPro" id="IPR013783">
    <property type="entry name" value="Ig-like_fold"/>
</dbReference>
<evidence type="ECO:0000313" key="6">
    <source>
        <dbReference type="Proteomes" id="UP000500961"/>
    </source>
</evidence>
<dbReference type="NCBIfam" id="TIGR04183">
    <property type="entry name" value="Por_Secre_tail"/>
    <property type="match status" value="1"/>
</dbReference>
<dbReference type="GO" id="GO:0004553">
    <property type="term" value="F:hydrolase activity, hydrolyzing O-glycosyl compounds"/>
    <property type="evidence" value="ECO:0007669"/>
    <property type="project" value="UniProtKB-ARBA"/>
</dbReference>
<gene>
    <name evidence="5" type="ORF">FHG85_02190</name>
</gene>
<name>A0A7D4BCW7_9BACT</name>
<dbReference type="SMART" id="SM00060">
    <property type="entry name" value="FN3"/>
    <property type="match status" value="2"/>
</dbReference>
<keyword evidence="3" id="KW-0472">Membrane</keyword>
<dbReference type="Pfam" id="PF13385">
    <property type="entry name" value="Laminin_G_3"/>
    <property type="match status" value="3"/>
</dbReference>
<reference evidence="5 6" key="1">
    <citation type="submission" date="2019-07" db="EMBL/GenBank/DDBJ databases">
        <title>Thalassofilum flectens gen. nov., sp. nov., a novel moderate thermophilic anaerobe from a shallow sea hot spring in Kunashir Island (Russia), representing a new family in the order Bacteroidales, and proposal of Thalassofilacea fam. nov.</title>
        <authorList>
            <person name="Kochetkova T.V."/>
            <person name="Podosokorskaya O.A."/>
            <person name="Novikov A."/>
            <person name="Elcheninov A.G."/>
            <person name="Toshchakov S.V."/>
            <person name="Kublanov I.V."/>
        </authorList>
    </citation>
    <scope>NUCLEOTIDE SEQUENCE [LARGE SCALE GENOMIC DNA]</scope>
    <source>
        <strain evidence="5 6">38-H</strain>
    </source>
</reference>
<dbReference type="PROSITE" id="PS50853">
    <property type="entry name" value="FN3"/>
    <property type="match status" value="2"/>
</dbReference>
<dbReference type="Proteomes" id="UP000500961">
    <property type="component" value="Chromosome"/>
</dbReference>
<dbReference type="Gene3D" id="2.60.120.200">
    <property type="match status" value="3"/>
</dbReference>
<dbReference type="InterPro" id="IPR036116">
    <property type="entry name" value="FN3_sf"/>
</dbReference>
<evidence type="ECO:0000256" key="3">
    <source>
        <dbReference type="SAM" id="Phobius"/>
    </source>
</evidence>
<evidence type="ECO:0000256" key="1">
    <source>
        <dbReference type="ARBA" id="ARBA00022729"/>
    </source>
</evidence>
<dbReference type="EMBL" id="CP041345">
    <property type="protein sequence ID" value="QKG79123.1"/>
    <property type="molecule type" value="Genomic_DNA"/>
</dbReference>